<name>A0A2G0CDE7_9BACT</name>
<keyword evidence="9" id="KW-1185">Reference proteome</keyword>
<dbReference type="PANTHER" id="PTHR43133">
    <property type="entry name" value="RNA POLYMERASE ECF-TYPE SIGMA FACTO"/>
    <property type="match status" value="1"/>
</dbReference>
<dbReference type="GO" id="GO:0016987">
    <property type="term" value="F:sigma factor activity"/>
    <property type="evidence" value="ECO:0007669"/>
    <property type="project" value="UniProtKB-KW"/>
</dbReference>
<dbReference type="SUPFAM" id="SSF88946">
    <property type="entry name" value="Sigma2 domain of RNA polymerase sigma factors"/>
    <property type="match status" value="1"/>
</dbReference>
<dbReference type="InterPro" id="IPR039425">
    <property type="entry name" value="RNA_pol_sigma-70-like"/>
</dbReference>
<keyword evidence="3" id="KW-0731">Sigma factor</keyword>
<feature type="domain" description="RNA polymerase sigma factor 70 region 4 type 2" evidence="7">
    <location>
        <begin position="187"/>
        <end position="239"/>
    </location>
</feature>
<comment type="similarity">
    <text evidence="1">Belongs to the sigma-70 factor family. ECF subfamily.</text>
</comment>
<dbReference type="GO" id="GO:0006352">
    <property type="term" value="P:DNA-templated transcription initiation"/>
    <property type="evidence" value="ECO:0007669"/>
    <property type="project" value="InterPro"/>
</dbReference>
<dbReference type="SUPFAM" id="SSF88659">
    <property type="entry name" value="Sigma3 and sigma4 domains of RNA polymerase sigma factors"/>
    <property type="match status" value="1"/>
</dbReference>
<dbReference type="InterPro" id="IPR013325">
    <property type="entry name" value="RNA_pol_sigma_r2"/>
</dbReference>
<protein>
    <recommendedName>
        <fullName evidence="10">RNA polymerase sigma factor</fullName>
    </recommendedName>
</protein>
<evidence type="ECO:0000313" key="9">
    <source>
        <dbReference type="Proteomes" id="UP000226437"/>
    </source>
</evidence>
<dbReference type="GO" id="GO:0003677">
    <property type="term" value="F:DNA binding"/>
    <property type="evidence" value="ECO:0007669"/>
    <property type="project" value="UniProtKB-KW"/>
</dbReference>
<dbReference type="OrthoDB" id="670026at2"/>
<dbReference type="NCBIfam" id="TIGR02937">
    <property type="entry name" value="sigma70-ECF"/>
    <property type="match status" value="1"/>
</dbReference>
<dbReference type="Gene3D" id="1.10.10.10">
    <property type="entry name" value="Winged helix-like DNA-binding domain superfamily/Winged helix DNA-binding domain"/>
    <property type="match status" value="1"/>
</dbReference>
<gene>
    <name evidence="8" type="ORF">CGL56_14145</name>
</gene>
<keyword evidence="5" id="KW-0804">Transcription</keyword>
<dbReference type="Pfam" id="PF04542">
    <property type="entry name" value="Sigma70_r2"/>
    <property type="match status" value="1"/>
</dbReference>
<dbReference type="InterPro" id="IPR036388">
    <property type="entry name" value="WH-like_DNA-bd_sf"/>
</dbReference>
<feature type="domain" description="RNA polymerase sigma-70 region 2" evidence="6">
    <location>
        <begin position="91"/>
        <end position="157"/>
    </location>
</feature>
<dbReference type="EMBL" id="PDLO01000006">
    <property type="protein sequence ID" value="PHK97950.1"/>
    <property type="molecule type" value="Genomic_DNA"/>
</dbReference>
<dbReference type="InterPro" id="IPR013324">
    <property type="entry name" value="RNA_pol_sigma_r3/r4-like"/>
</dbReference>
<keyword evidence="4" id="KW-0238">DNA-binding</keyword>
<evidence type="ECO:0000256" key="1">
    <source>
        <dbReference type="ARBA" id="ARBA00010641"/>
    </source>
</evidence>
<evidence type="ECO:0000256" key="5">
    <source>
        <dbReference type="ARBA" id="ARBA00023163"/>
    </source>
</evidence>
<dbReference type="Proteomes" id="UP000226437">
    <property type="component" value="Unassembled WGS sequence"/>
</dbReference>
<dbReference type="AlphaFoldDB" id="A0A2G0CDE7"/>
<dbReference type="InterPro" id="IPR014284">
    <property type="entry name" value="RNA_pol_sigma-70_dom"/>
</dbReference>
<evidence type="ECO:0000256" key="2">
    <source>
        <dbReference type="ARBA" id="ARBA00023015"/>
    </source>
</evidence>
<accession>A0A2G0CDE7</accession>
<evidence type="ECO:0000256" key="3">
    <source>
        <dbReference type="ARBA" id="ARBA00023082"/>
    </source>
</evidence>
<keyword evidence="2" id="KW-0805">Transcription regulation</keyword>
<evidence type="ECO:0000259" key="7">
    <source>
        <dbReference type="Pfam" id="PF08281"/>
    </source>
</evidence>
<proteinExistence type="inferred from homology"/>
<dbReference type="InterPro" id="IPR013249">
    <property type="entry name" value="RNA_pol_sigma70_r4_t2"/>
</dbReference>
<evidence type="ECO:0000313" key="8">
    <source>
        <dbReference type="EMBL" id="PHK97950.1"/>
    </source>
</evidence>
<dbReference type="PANTHER" id="PTHR43133:SF8">
    <property type="entry name" value="RNA POLYMERASE SIGMA FACTOR HI_1459-RELATED"/>
    <property type="match status" value="1"/>
</dbReference>
<dbReference type="CDD" id="cd06171">
    <property type="entry name" value="Sigma70_r4"/>
    <property type="match status" value="1"/>
</dbReference>
<evidence type="ECO:0000259" key="6">
    <source>
        <dbReference type="Pfam" id="PF04542"/>
    </source>
</evidence>
<evidence type="ECO:0008006" key="10">
    <source>
        <dbReference type="Google" id="ProtNLM"/>
    </source>
</evidence>
<sequence length="251" mass="29373">MSSAGRKGGFRRFYWLSRVFPGQEGQQFGAYRRLVRENNIRCPQGARRVDRHPMSVEPREFVEKNHSPCNKAPRLLRVPDKRTGVQSFSSLVESVRDRLYRLAVRMTGDGSEAEDVVQEVLISGWQRKEEIVQLENPPAWLMRMTHNRAIDRLRSRKARTGYERAAAPADYHGLTPLRLLETRDTLDLIHRQMARLSPEQRSVLQLREIEGMSYREIAEATGLSTEQVKVYLHRGRRQLRQWLLQEKIVER</sequence>
<comment type="caution">
    <text evidence="8">The sequence shown here is derived from an EMBL/GenBank/DDBJ whole genome shotgun (WGS) entry which is preliminary data.</text>
</comment>
<dbReference type="Pfam" id="PF08281">
    <property type="entry name" value="Sigma70_r4_2"/>
    <property type="match status" value="1"/>
</dbReference>
<dbReference type="InterPro" id="IPR007627">
    <property type="entry name" value="RNA_pol_sigma70_r2"/>
</dbReference>
<evidence type="ECO:0000256" key="4">
    <source>
        <dbReference type="ARBA" id="ARBA00023125"/>
    </source>
</evidence>
<dbReference type="Gene3D" id="1.10.1740.10">
    <property type="match status" value="1"/>
</dbReference>
<organism evidence="8 9">
    <name type="scientific">Neolewinella marina</name>
    <dbReference type="NCBI Taxonomy" id="438751"/>
    <lineage>
        <taxon>Bacteria</taxon>
        <taxon>Pseudomonadati</taxon>
        <taxon>Bacteroidota</taxon>
        <taxon>Saprospiria</taxon>
        <taxon>Saprospirales</taxon>
        <taxon>Lewinellaceae</taxon>
        <taxon>Neolewinella</taxon>
    </lineage>
</organism>
<reference evidence="8 9" key="1">
    <citation type="submission" date="2017-10" db="EMBL/GenBank/DDBJ databases">
        <title>The draft genome sequence of Lewinella marina KCTC 32374.</title>
        <authorList>
            <person name="Wang K."/>
        </authorList>
    </citation>
    <scope>NUCLEOTIDE SEQUENCE [LARGE SCALE GENOMIC DNA]</scope>
    <source>
        <strain evidence="8 9">MKG-38</strain>
    </source>
</reference>